<dbReference type="Pfam" id="PF01103">
    <property type="entry name" value="Omp85"/>
    <property type="match status" value="1"/>
</dbReference>
<accession>A0AAE3SLN7</accession>
<organism evidence="5 6">
    <name type="scientific">Plebeiibacterium marinum</name>
    <dbReference type="NCBI Taxonomy" id="2992111"/>
    <lineage>
        <taxon>Bacteria</taxon>
        <taxon>Pseudomonadati</taxon>
        <taxon>Bacteroidota</taxon>
        <taxon>Bacteroidia</taxon>
        <taxon>Marinilabiliales</taxon>
        <taxon>Marinilabiliaceae</taxon>
        <taxon>Plebeiibacterium</taxon>
    </lineage>
</organism>
<dbReference type="GO" id="GO:0019867">
    <property type="term" value="C:outer membrane"/>
    <property type="evidence" value="ECO:0007669"/>
    <property type="project" value="InterPro"/>
</dbReference>
<dbReference type="InterPro" id="IPR000184">
    <property type="entry name" value="Bac_surfAg_D15"/>
</dbReference>
<dbReference type="Gene3D" id="2.40.160.50">
    <property type="entry name" value="membrane protein fhac: a member of the omp85/tpsb transporter family"/>
    <property type="match status" value="1"/>
</dbReference>
<dbReference type="Proteomes" id="UP001207408">
    <property type="component" value="Unassembled WGS sequence"/>
</dbReference>
<keyword evidence="3" id="KW-0732">Signal</keyword>
<reference evidence="5" key="1">
    <citation type="submission" date="2022-10" db="EMBL/GenBank/DDBJ databases">
        <authorList>
            <person name="Yu W.X."/>
        </authorList>
    </citation>
    <scope>NUCLEOTIDE SEQUENCE</scope>
    <source>
        <strain evidence="5">D04</strain>
    </source>
</reference>
<evidence type="ECO:0000256" key="2">
    <source>
        <dbReference type="ARBA" id="ARBA00023136"/>
    </source>
</evidence>
<dbReference type="RefSeq" id="WP_301202308.1">
    <property type="nucleotide sequence ID" value="NZ_JAPDPI010000064.1"/>
</dbReference>
<dbReference type="EMBL" id="JAPDPI010000064">
    <property type="protein sequence ID" value="MCW3807833.1"/>
    <property type="molecule type" value="Genomic_DNA"/>
</dbReference>
<sequence length="392" mass="44759">MYRILLLLLLCIGSIGVSAQVVEGSKYKTGTPRSSSGLVNGLTSLTEWGIDLITIERENSTFFFLPVAGYENRTGLSIGLLPSWRFYLGGKEEGQGFYRPSNISVSGEFSTSGMYEFYLSSKFYTKNNWYLKTKWMVQHMPDKFYLLGNSSDKSVFSDIEENKLEFTGRIMKIVRDKWFLGVNYDFSSYNIKNIDGLVFNPSVRGYRDAWVAGVGPSVTYDNRNSVIYPMRGMFFESSYLNYFRALGDYDFSTFKFDYRTYVDLGKNEQVIAMQAVVKSTAGDVPFYRMSEIGGKRLFRGISHPYKYLDNHSFYVQAAFRSRLWWRLGCEVFSGVGNVFDKLGSSMLEDMHVMGGAGLRIRVLENEKLSFRIDYGMTNRGDSGVFFTLGEAF</sequence>
<gene>
    <name evidence="5" type="ORF">OM074_19570</name>
</gene>
<evidence type="ECO:0000313" key="6">
    <source>
        <dbReference type="Proteomes" id="UP001207408"/>
    </source>
</evidence>
<feature type="signal peptide" evidence="3">
    <location>
        <begin position="1"/>
        <end position="19"/>
    </location>
</feature>
<feature type="chain" id="PRO_5042078303" evidence="3">
    <location>
        <begin position="20"/>
        <end position="392"/>
    </location>
</feature>
<dbReference type="AlphaFoldDB" id="A0AAE3SLN7"/>
<evidence type="ECO:0000256" key="1">
    <source>
        <dbReference type="ARBA" id="ARBA00004370"/>
    </source>
</evidence>
<keyword evidence="2" id="KW-0472">Membrane</keyword>
<evidence type="ECO:0000256" key="3">
    <source>
        <dbReference type="SAM" id="SignalP"/>
    </source>
</evidence>
<evidence type="ECO:0000259" key="4">
    <source>
        <dbReference type="Pfam" id="PF01103"/>
    </source>
</evidence>
<proteinExistence type="predicted"/>
<name>A0AAE3SLN7_9BACT</name>
<feature type="domain" description="Bacterial surface antigen (D15)" evidence="4">
    <location>
        <begin position="103"/>
        <end position="392"/>
    </location>
</feature>
<evidence type="ECO:0000313" key="5">
    <source>
        <dbReference type="EMBL" id="MCW3807833.1"/>
    </source>
</evidence>
<protein>
    <submittedName>
        <fullName evidence="5">Outer membrane protein assembly factor</fullName>
    </submittedName>
</protein>
<comment type="caution">
    <text evidence="5">The sequence shown here is derived from an EMBL/GenBank/DDBJ whole genome shotgun (WGS) entry which is preliminary data.</text>
</comment>
<keyword evidence="6" id="KW-1185">Reference proteome</keyword>
<comment type="subcellular location">
    <subcellularLocation>
        <location evidence="1">Membrane</location>
    </subcellularLocation>
</comment>